<sequence>AIVINVEQCMSRINTHADTRTDTSVISTAGFCTHISSSGLCQHSNAYIALV</sequence>
<evidence type="ECO:0000313" key="1">
    <source>
        <dbReference type="EMBL" id="SBP23372.1"/>
    </source>
</evidence>
<proteinExistence type="predicted"/>
<dbReference type="EMBL" id="HADX01001140">
    <property type="protein sequence ID" value="SBP23372.1"/>
    <property type="molecule type" value="Transcribed_RNA"/>
</dbReference>
<gene>
    <name evidence="1" type="primary">Nfu_g_1_001699</name>
</gene>
<name>A0A1A7XYZ3_9TELE</name>
<feature type="non-terminal residue" evidence="1">
    <location>
        <position position="51"/>
    </location>
</feature>
<reference evidence="1" key="1">
    <citation type="submission" date="2016-05" db="EMBL/GenBank/DDBJ databases">
        <authorList>
            <person name="Lavstsen T."/>
            <person name="Jespersen J.S."/>
        </authorList>
    </citation>
    <scope>NUCLEOTIDE SEQUENCE</scope>
    <source>
        <tissue evidence="1">Brain</tissue>
    </source>
</reference>
<protein>
    <submittedName>
        <fullName evidence="1">Uncharacterized protein</fullName>
    </submittedName>
</protein>
<dbReference type="AlphaFoldDB" id="A0A1A7XYZ3"/>
<organism evidence="1">
    <name type="scientific">Iconisemion striatum</name>
    <dbReference type="NCBI Taxonomy" id="60296"/>
    <lineage>
        <taxon>Eukaryota</taxon>
        <taxon>Metazoa</taxon>
        <taxon>Chordata</taxon>
        <taxon>Craniata</taxon>
        <taxon>Vertebrata</taxon>
        <taxon>Euteleostomi</taxon>
        <taxon>Actinopterygii</taxon>
        <taxon>Neopterygii</taxon>
        <taxon>Teleostei</taxon>
        <taxon>Neoteleostei</taxon>
        <taxon>Acanthomorphata</taxon>
        <taxon>Ovalentaria</taxon>
        <taxon>Atherinomorphae</taxon>
        <taxon>Cyprinodontiformes</taxon>
        <taxon>Nothobranchiidae</taxon>
        <taxon>Iconisemion</taxon>
    </lineage>
</organism>
<accession>A0A1A7XYZ3</accession>
<reference evidence="1" key="2">
    <citation type="submission" date="2016-06" db="EMBL/GenBank/DDBJ databases">
        <title>The genome of a short-lived fish provides insights into sex chromosome evolution and the genetic control of aging.</title>
        <authorList>
            <person name="Reichwald K."/>
            <person name="Felder M."/>
            <person name="Petzold A."/>
            <person name="Koch P."/>
            <person name="Groth M."/>
            <person name="Platzer M."/>
        </authorList>
    </citation>
    <scope>NUCLEOTIDE SEQUENCE</scope>
    <source>
        <tissue evidence="1">Brain</tissue>
    </source>
</reference>
<feature type="non-terminal residue" evidence="1">
    <location>
        <position position="1"/>
    </location>
</feature>